<dbReference type="GO" id="GO:0140359">
    <property type="term" value="F:ABC-type transporter activity"/>
    <property type="evidence" value="ECO:0007669"/>
    <property type="project" value="InterPro"/>
</dbReference>
<feature type="transmembrane region" description="Helical" evidence="8">
    <location>
        <begin position="1174"/>
        <end position="1193"/>
    </location>
</feature>
<keyword evidence="7 8" id="KW-0472">Membrane</keyword>
<keyword evidence="2" id="KW-0813">Transport</keyword>
<keyword evidence="4" id="KW-0547">Nucleotide-binding</keyword>
<feature type="transmembrane region" description="Helical" evidence="8">
    <location>
        <begin position="1344"/>
        <end position="1361"/>
    </location>
</feature>
<name>A0A1Z5J8E2_FISSO</name>
<feature type="transmembrane region" description="Helical" evidence="8">
    <location>
        <begin position="1421"/>
        <end position="1439"/>
    </location>
</feature>
<keyword evidence="5" id="KW-0067">ATP-binding</keyword>
<feature type="transmembrane region" description="Helical" evidence="8">
    <location>
        <begin position="742"/>
        <end position="761"/>
    </location>
</feature>
<protein>
    <recommendedName>
        <fullName evidence="9">ABC transporter domain-containing protein</fullName>
    </recommendedName>
</protein>
<feature type="transmembrane region" description="Helical" evidence="8">
    <location>
        <begin position="1253"/>
        <end position="1278"/>
    </location>
</feature>
<dbReference type="InterPro" id="IPR027417">
    <property type="entry name" value="P-loop_NTPase"/>
</dbReference>
<keyword evidence="6 8" id="KW-1133">Transmembrane helix</keyword>
<evidence type="ECO:0000313" key="11">
    <source>
        <dbReference type="Proteomes" id="UP000198406"/>
    </source>
</evidence>
<evidence type="ECO:0000256" key="2">
    <source>
        <dbReference type="ARBA" id="ARBA00022448"/>
    </source>
</evidence>
<dbReference type="Pfam" id="PF01061">
    <property type="entry name" value="ABC2_membrane"/>
    <property type="match status" value="2"/>
</dbReference>
<dbReference type="Pfam" id="PF00005">
    <property type="entry name" value="ABC_tran"/>
    <property type="match status" value="2"/>
</dbReference>
<dbReference type="InterPro" id="IPR013525">
    <property type="entry name" value="ABC2_TM"/>
</dbReference>
<dbReference type="Proteomes" id="UP000198406">
    <property type="component" value="Unassembled WGS sequence"/>
</dbReference>
<feature type="domain" description="ABC transporter" evidence="9">
    <location>
        <begin position="892"/>
        <end position="1139"/>
    </location>
</feature>
<evidence type="ECO:0000313" key="10">
    <source>
        <dbReference type="EMBL" id="GAX10172.1"/>
    </source>
</evidence>
<feature type="transmembrane region" description="Helical" evidence="8">
    <location>
        <begin position="833"/>
        <end position="856"/>
    </location>
</feature>
<dbReference type="SMART" id="SM00382">
    <property type="entry name" value="AAA"/>
    <property type="match status" value="2"/>
</dbReference>
<reference evidence="10 11" key="1">
    <citation type="journal article" date="2015" name="Plant Cell">
        <title>Oil accumulation by the oleaginous diatom Fistulifera solaris as revealed by the genome and transcriptome.</title>
        <authorList>
            <person name="Tanaka T."/>
            <person name="Maeda Y."/>
            <person name="Veluchamy A."/>
            <person name="Tanaka M."/>
            <person name="Abida H."/>
            <person name="Marechal E."/>
            <person name="Bowler C."/>
            <person name="Muto M."/>
            <person name="Sunaga Y."/>
            <person name="Tanaka M."/>
            <person name="Yoshino T."/>
            <person name="Taniguchi T."/>
            <person name="Fukuda Y."/>
            <person name="Nemoto M."/>
            <person name="Matsumoto M."/>
            <person name="Wong P.S."/>
            <person name="Aburatani S."/>
            <person name="Fujibuchi W."/>
        </authorList>
    </citation>
    <scope>NUCLEOTIDE SEQUENCE [LARGE SCALE GENOMIC DNA]</scope>
    <source>
        <strain evidence="10 11">JPCC DA0580</strain>
    </source>
</reference>
<feature type="transmembrane region" description="Helical" evidence="8">
    <location>
        <begin position="716"/>
        <end position="736"/>
    </location>
</feature>
<organism evidence="10 11">
    <name type="scientific">Fistulifera solaris</name>
    <name type="common">Oleaginous diatom</name>
    <dbReference type="NCBI Taxonomy" id="1519565"/>
    <lineage>
        <taxon>Eukaryota</taxon>
        <taxon>Sar</taxon>
        <taxon>Stramenopiles</taxon>
        <taxon>Ochrophyta</taxon>
        <taxon>Bacillariophyta</taxon>
        <taxon>Bacillariophyceae</taxon>
        <taxon>Bacillariophycidae</taxon>
        <taxon>Naviculales</taxon>
        <taxon>Naviculaceae</taxon>
        <taxon>Fistulifera</taxon>
    </lineage>
</organism>
<evidence type="ECO:0000256" key="3">
    <source>
        <dbReference type="ARBA" id="ARBA00022692"/>
    </source>
</evidence>
<dbReference type="GO" id="GO:0016020">
    <property type="term" value="C:membrane"/>
    <property type="evidence" value="ECO:0007669"/>
    <property type="project" value="UniProtKB-SubCell"/>
</dbReference>
<feature type="transmembrane region" description="Helical" evidence="8">
    <location>
        <begin position="609"/>
        <end position="626"/>
    </location>
</feature>
<keyword evidence="3 8" id="KW-0812">Transmembrane</keyword>
<evidence type="ECO:0000256" key="1">
    <source>
        <dbReference type="ARBA" id="ARBA00004141"/>
    </source>
</evidence>
<feature type="transmembrane region" description="Helical" evidence="8">
    <location>
        <begin position="773"/>
        <end position="791"/>
    </location>
</feature>
<feature type="domain" description="ABC transporter" evidence="9">
    <location>
        <begin position="250"/>
        <end position="512"/>
    </location>
</feature>
<comment type="caution">
    <text evidence="10">The sequence shown here is derived from an EMBL/GenBank/DDBJ whole genome shotgun (WGS) entry which is preliminary data.</text>
</comment>
<evidence type="ECO:0000256" key="8">
    <source>
        <dbReference type="SAM" id="Phobius"/>
    </source>
</evidence>
<dbReference type="GO" id="GO:0016887">
    <property type="term" value="F:ATP hydrolysis activity"/>
    <property type="evidence" value="ECO:0007669"/>
    <property type="project" value="InterPro"/>
</dbReference>
<dbReference type="PROSITE" id="PS00211">
    <property type="entry name" value="ABC_TRANSPORTER_1"/>
    <property type="match status" value="1"/>
</dbReference>
<feature type="transmembrane region" description="Helical" evidence="8">
    <location>
        <begin position="1290"/>
        <end position="1313"/>
    </location>
</feature>
<sequence length="1447" mass="162189">MTVYSSTLSYGSEGGIMTLRARTKNMRILRSRLTDFTPPRSDPSFSHGHYLQTRDKTRVVLKKPYLFRNSANPNPIPHLDLVAFIISSSLASNRFLKKPFRRVGVIANKMSEEDEAAGRIERLRLGIQELLDLCASNNVEVPERLKDTLLDPSVCRRMSGQADAMAANHEKLQLELLKEDVAIASEIRELLAKLKATQPEYNVVLKNGKYKVTNFVSKAASSEEIDNSGHRRAKQKIRTVGTESPLNKILQWLRGNRTKKVEKTIFQNAHLYLEAGKLYLVLGSPGSGKSTLLKMISQGLHLSKNHEFGGKVSVCGIEPTKDIVWTNLVGYIDQIDRLHPFLTVEETCKFAWLCRSGGTHHRELFGEGADVEAMVAQMDKDFFVVKRVLELLGLARVKDTFVGDSQKVRGVSGGERKRVTVAEMMVLSTPVCCMDEISTGLDAATTYDITRDMAAASRVTSSVRIVSLLQPPPETVANFDELILLSEGQIIYCGPVDRAIPYFEELGYEIPERMDAADWLQALPKDGSMYLKDPNQKHLTTQQFHEKFYSSEMGKAILEKIEQQHETPPVVQTMATIRYRSTSFQSLQLLIDREFTLWWRDKYQIKAKIMQTVIMGTIVGTLYFQLSDIQSVVGVLFQSVFFVIVGGMTSVIKQFPARSIFYKQQDANFFPTWCYIAGRSLASIPNALMDATIYGTAVYFLAGLAHNDGATIGNFFLFWLLLFTMSLTSGLFFGFFSAGVQTLTVAQACMALTAILFVLFSGFTVQPDVIPNYYIWLYYLNFTAWALRGLVVNEFDSGKYDSIVPGTNFTEGQMALVRFGFTDESGDPYTRDWAWYALLFAIGSASVAVILTTYFLNNVRFATGQSLVTDHGDEEMEVPQENVQIPFPRVSLTFEDVHYVVQSSITNEKLELLKGVDGVIEAGKMTALMGSSGAGKTTLMDVLALRKSTGEVSGKILMNGHPQEEKSFRRCTGYVEQFDTQSPQLTIRETVEFSAQLRLDENTTPSEAIPKFVDQVLYMLELTNLQDLQVGSDEEGGLSFEQRKRLSIAVEVAANPSILFLDEPTSGLDARAAAIVMRGMKRIASEGRAVCATIHQPSVAIFNDFNSLLLLKRGGEVVFHGDLGQHSENLIRYFERYDATPRIQPGENPATWMLTAIARAVFKRAFRIYFRSPAYNLTRVMVSFLVAMLFASVYASQRVPKSESDMNSRVNSVFIATLFLCVNAQNTVLAVFEFERNMYYRHKAAGMYRPSAVAMAFTFCEIPFVLLTSTMYVIPFYFIMGFDIDAGKFFLFYLFVTLGFCSFTFLGQMFVSLLRDAETAQVIGGVLVSTTAMFSGIMTRPSEIPIFWIFMYWVTPGHYIFEGIFMSQYENDNTPIEASPGSPFFISLGCTNAEEICVGTAEGWVQSSFSDWSTDSIPWNILYLIVLVVATRLLTFVGLKTLDYRAN</sequence>
<dbReference type="OrthoDB" id="66620at2759"/>
<evidence type="ECO:0000259" key="9">
    <source>
        <dbReference type="PROSITE" id="PS50893"/>
    </source>
</evidence>
<keyword evidence="11" id="KW-1185">Reference proteome</keyword>
<proteinExistence type="predicted"/>
<feature type="transmembrane region" description="Helical" evidence="8">
    <location>
        <begin position="1213"/>
        <end position="1232"/>
    </location>
</feature>
<dbReference type="SUPFAM" id="SSF52540">
    <property type="entry name" value="P-loop containing nucleoside triphosphate hydrolases"/>
    <property type="match status" value="2"/>
</dbReference>
<evidence type="ECO:0000256" key="4">
    <source>
        <dbReference type="ARBA" id="ARBA00022741"/>
    </source>
</evidence>
<dbReference type="InterPro" id="IPR017871">
    <property type="entry name" value="ABC_transporter-like_CS"/>
</dbReference>
<evidence type="ECO:0000256" key="7">
    <source>
        <dbReference type="ARBA" id="ARBA00023136"/>
    </source>
</evidence>
<comment type="subcellular location">
    <subcellularLocation>
        <location evidence="1">Membrane</location>
        <topology evidence="1">Multi-pass membrane protein</topology>
    </subcellularLocation>
</comment>
<gene>
    <name evidence="10" type="ORF">FisN_3Lh368</name>
</gene>
<dbReference type="Gene3D" id="3.40.50.300">
    <property type="entry name" value="P-loop containing nucleotide triphosphate hydrolases"/>
    <property type="match status" value="2"/>
</dbReference>
<evidence type="ECO:0000256" key="6">
    <source>
        <dbReference type="ARBA" id="ARBA00022989"/>
    </source>
</evidence>
<dbReference type="PROSITE" id="PS50893">
    <property type="entry name" value="ABC_TRANSPORTER_2"/>
    <property type="match status" value="2"/>
</dbReference>
<dbReference type="GO" id="GO:0005524">
    <property type="term" value="F:ATP binding"/>
    <property type="evidence" value="ECO:0007669"/>
    <property type="project" value="UniProtKB-KW"/>
</dbReference>
<dbReference type="InterPro" id="IPR003593">
    <property type="entry name" value="AAA+_ATPase"/>
</dbReference>
<accession>A0A1Z5J8E2</accession>
<evidence type="ECO:0000256" key="5">
    <source>
        <dbReference type="ARBA" id="ARBA00022840"/>
    </source>
</evidence>
<feature type="transmembrane region" description="Helical" evidence="8">
    <location>
        <begin position="632"/>
        <end position="652"/>
    </location>
</feature>
<dbReference type="EMBL" id="BDSP01000016">
    <property type="protein sequence ID" value="GAX10172.1"/>
    <property type="molecule type" value="Genomic_DNA"/>
</dbReference>
<dbReference type="InterPro" id="IPR003439">
    <property type="entry name" value="ABC_transporter-like_ATP-bd"/>
</dbReference>
<dbReference type="InParanoid" id="A0A1Z5J8E2"/>
<dbReference type="PANTHER" id="PTHR19241">
    <property type="entry name" value="ATP-BINDING CASSETTE TRANSPORTER"/>
    <property type="match status" value="1"/>
</dbReference>